<organism evidence="2 3">
    <name type="scientific">Undibacterium jejuense</name>
    <dbReference type="NCBI Taxonomy" id="1344949"/>
    <lineage>
        <taxon>Bacteria</taxon>
        <taxon>Pseudomonadati</taxon>
        <taxon>Pseudomonadota</taxon>
        <taxon>Betaproteobacteria</taxon>
        <taxon>Burkholderiales</taxon>
        <taxon>Oxalobacteraceae</taxon>
        <taxon>Undibacterium</taxon>
    </lineage>
</organism>
<reference evidence="2" key="1">
    <citation type="submission" date="2020-08" db="EMBL/GenBank/DDBJ databases">
        <title>Novel species isolated from subtropical streams in China.</title>
        <authorList>
            <person name="Lu H."/>
        </authorList>
    </citation>
    <scope>NUCLEOTIDE SEQUENCE</scope>
    <source>
        <strain evidence="2">KACC 12607</strain>
    </source>
</reference>
<dbReference type="GO" id="GO:0003677">
    <property type="term" value="F:DNA binding"/>
    <property type="evidence" value="ECO:0007669"/>
    <property type="project" value="InterPro"/>
</dbReference>
<comment type="caution">
    <text evidence="2">The sequence shown here is derived from an EMBL/GenBank/DDBJ whole genome shotgun (WGS) entry which is preliminary data.</text>
</comment>
<proteinExistence type="predicted"/>
<evidence type="ECO:0000259" key="1">
    <source>
        <dbReference type="SMART" id="SM00530"/>
    </source>
</evidence>
<dbReference type="AlphaFoldDB" id="A0A923KPD9"/>
<evidence type="ECO:0000313" key="3">
    <source>
        <dbReference type="Proteomes" id="UP000634011"/>
    </source>
</evidence>
<dbReference type="Proteomes" id="UP000634011">
    <property type="component" value="Unassembled WGS sequence"/>
</dbReference>
<dbReference type="InterPro" id="IPR010982">
    <property type="entry name" value="Lambda_DNA-bd_dom_sf"/>
</dbReference>
<accession>A0A923KPD9</accession>
<evidence type="ECO:0000313" key="2">
    <source>
        <dbReference type="EMBL" id="MBC3861581.1"/>
    </source>
</evidence>
<feature type="domain" description="HTH cro/C1-type" evidence="1">
    <location>
        <begin position="10"/>
        <end position="67"/>
    </location>
</feature>
<keyword evidence="3" id="KW-1185">Reference proteome</keyword>
<dbReference type="SUPFAM" id="SSF47413">
    <property type="entry name" value="lambda repressor-like DNA-binding domains"/>
    <property type="match status" value="1"/>
</dbReference>
<sequence length="247" mass="28031">MSEISQILKTIKHQLKLQSKTYRDVAVALDLSEASVKRLLQAENAASISIERLSQISQMLGLSLAELMQEADAQGQRLHTLALAQERELVADTTLLLVAVCAINHWTHADIISAYRISETECVRHLLKLDKLGLLSLLPGNRIRLNLARDFDWLPEGPIQHYFRHKGMPDFLAAKFHQDDQSLNFIHGMLTDAALSKLDAELRLLKSKFAELHTESLAAPIRKRRGTALLLAMREWEPEEFTALRRR</sequence>
<dbReference type="InterPro" id="IPR001387">
    <property type="entry name" value="Cro/C1-type_HTH"/>
</dbReference>
<dbReference type="RefSeq" id="WP_186911515.1">
    <property type="nucleotide sequence ID" value="NZ_JACOFV010000004.1"/>
</dbReference>
<dbReference type="EMBL" id="JACOFV010000004">
    <property type="protein sequence ID" value="MBC3861581.1"/>
    <property type="molecule type" value="Genomic_DNA"/>
</dbReference>
<name>A0A923KPD9_9BURK</name>
<gene>
    <name evidence="2" type="ORF">H8K32_05660</name>
</gene>
<dbReference type="Pfam" id="PF13443">
    <property type="entry name" value="HTH_26"/>
    <property type="match status" value="1"/>
</dbReference>
<protein>
    <submittedName>
        <fullName evidence="2">Helix-turn-helix domain-containing protein</fullName>
    </submittedName>
</protein>
<dbReference type="SMART" id="SM00530">
    <property type="entry name" value="HTH_XRE"/>
    <property type="match status" value="1"/>
</dbReference>